<keyword evidence="2" id="KW-1185">Reference proteome</keyword>
<feature type="non-terminal residue" evidence="1">
    <location>
        <position position="71"/>
    </location>
</feature>
<reference evidence="1" key="1">
    <citation type="submission" date="2023-10" db="EMBL/GenBank/DDBJ databases">
        <authorList>
            <person name="Chen Y."/>
            <person name="Shah S."/>
            <person name="Dougan E. K."/>
            <person name="Thang M."/>
            <person name="Chan C."/>
        </authorList>
    </citation>
    <scope>NUCLEOTIDE SEQUENCE [LARGE SCALE GENOMIC DNA]</scope>
</reference>
<comment type="caution">
    <text evidence="1">The sequence shown here is derived from an EMBL/GenBank/DDBJ whole genome shotgun (WGS) entry which is preliminary data.</text>
</comment>
<name>A0ABN9WJR1_9DINO</name>
<dbReference type="EMBL" id="CAUYUJ010018703">
    <property type="protein sequence ID" value="CAK0885670.1"/>
    <property type="molecule type" value="Genomic_DNA"/>
</dbReference>
<protein>
    <submittedName>
        <fullName evidence="1">Uncharacterized protein</fullName>
    </submittedName>
</protein>
<feature type="non-terminal residue" evidence="1">
    <location>
        <position position="1"/>
    </location>
</feature>
<sequence length="71" mass="8146">DISYNAEDEIQQVLTQYFGNSFEGGGDSTMQDWIWKSREWEDHRKLAEITGSLVQRVAFTLKSGKSCADDR</sequence>
<dbReference type="Proteomes" id="UP001189429">
    <property type="component" value="Unassembled WGS sequence"/>
</dbReference>
<organism evidence="1 2">
    <name type="scientific">Prorocentrum cordatum</name>
    <dbReference type="NCBI Taxonomy" id="2364126"/>
    <lineage>
        <taxon>Eukaryota</taxon>
        <taxon>Sar</taxon>
        <taxon>Alveolata</taxon>
        <taxon>Dinophyceae</taxon>
        <taxon>Prorocentrales</taxon>
        <taxon>Prorocentraceae</taxon>
        <taxon>Prorocentrum</taxon>
    </lineage>
</organism>
<proteinExistence type="predicted"/>
<evidence type="ECO:0000313" key="2">
    <source>
        <dbReference type="Proteomes" id="UP001189429"/>
    </source>
</evidence>
<accession>A0ABN9WJR1</accession>
<gene>
    <name evidence="1" type="ORF">PCOR1329_LOCUS67217</name>
</gene>
<evidence type="ECO:0000313" key="1">
    <source>
        <dbReference type="EMBL" id="CAK0885670.1"/>
    </source>
</evidence>